<evidence type="ECO:0000313" key="8">
    <source>
        <dbReference type="Ensembl" id="ENSLACP00000015809.1"/>
    </source>
</evidence>
<gene>
    <name evidence="8" type="primary">THADA</name>
</gene>
<keyword evidence="9" id="KW-1185">Reference proteome</keyword>
<dbReference type="EMBL" id="AFYH01092022">
    <property type="status" value="NOT_ANNOTATED_CDS"/>
    <property type="molecule type" value="Genomic_DNA"/>
</dbReference>
<dbReference type="Ensembl" id="ENSLACT00000015919.1">
    <property type="protein sequence ID" value="ENSLACP00000015809.1"/>
    <property type="gene ID" value="ENSLACG00000013922.1"/>
</dbReference>
<dbReference type="PANTHER" id="PTHR14387">
    <property type="entry name" value="THADA/DEATH RECEPTOR INTERACTING PROTEIN"/>
    <property type="match status" value="1"/>
</dbReference>
<evidence type="ECO:0000256" key="4">
    <source>
        <dbReference type="ARBA" id="ARBA00035698"/>
    </source>
</evidence>
<evidence type="ECO:0000259" key="5">
    <source>
        <dbReference type="Pfam" id="PF10350"/>
    </source>
</evidence>
<dbReference type="EMBL" id="AFYH01092018">
    <property type="status" value="NOT_ANNOTATED_CDS"/>
    <property type="molecule type" value="Genomic_DNA"/>
</dbReference>
<evidence type="ECO:0000259" key="7">
    <source>
        <dbReference type="Pfam" id="PF25151"/>
    </source>
</evidence>
<dbReference type="InterPro" id="IPR056843">
    <property type="entry name" value="THADA-like_TPR"/>
</dbReference>
<comment type="similarity">
    <text evidence="1">Belongs to the THADA family.</text>
</comment>
<proteinExistence type="inferred from homology"/>
<protein>
    <recommendedName>
        <fullName evidence="4">tRNA (32-2'-O)-methyltransferase regulator THADA</fullName>
    </recommendedName>
</protein>
<dbReference type="Pfam" id="PF25151">
    <property type="entry name" value="TPR_Trm732_C"/>
    <property type="match status" value="1"/>
</dbReference>
<dbReference type="InterPro" id="IPR051954">
    <property type="entry name" value="tRNA_methyltransferase_THADA"/>
</dbReference>
<dbReference type="EMBL" id="AFYH01092019">
    <property type="status" value="NOT_ANNOTATED_CDS"/>
    <property type="molecule type" value="Genomic_DNA"/>
</dbReference>
<dbReference type="AlphaFoldDB" id="H3B1N8"/>
<dbReference type="EMBL" id="AFYH01092015">
    <property type="status" value="NOT_ANNOTATED_CDS"/>
    <property type="molecule type" value="Genomic_DNA"/>
</dbReference>
<dbReference type="Pfam" id="PF25150">
    <property type="entry name" value="TPR_Trm732"/>
    <property type="match status" value="1"/>
</dbReference>
<dbReference type="GO" id="GO:0005829">
    <property type="term" value="C:cytosol"/>
    <property type="evidence" value="ECO:0007669"/>
    <property type="project" value="TreeGrafter"/>
</dbReference>
<dbReference type="OMA" id="VNMAPQP"/>
<evidence type="ECO:0000256" key="1">
    <source>
        <dbReference type="ARBA" id="ARBA00010409"/>
    </source>
</evidence>
<dbReference type="InParanoid" id="H3B1N8"/>
<dbReference type="GeneTree" id="ENSGT00390000015500"/>
<dbReference type="EMBL" id="AFYH01092021">
    <property type="status" value="NOT_ANNOTATED_CDS"/>
    <property type="molecule type" value="Genomic_DNA"/>
</dbReference>
<name>H3B1N8_LATCH</name>
<comment type="function">
    <text evidence="3">Together with methyltransferase FTSJ1, methylates the 2'-O-ribose of nucleotides at position 32 of the anticodon loop of substrate tRNAs.</text>
</comment>
<organism evidence="8 9">
    <name type="scientific">Latimeria chalumnae</name>
    <name type="common">Coelacanth</name>
    <dbReference type="NCBI Taxonomy" id="7897"/>
    <lineage>
        <taxon>Eukaryota</taxon>
        <taxon>Metazoa</taxon>
        <taxon>Chordata</taxon>
        <taxon>Craniata</taxon>
        <taxon>Vertebrata</taxon>
        <taxon>Euteleostomi</taxon>
        <taxon>Coelacanthiformes</taxon>
        <taxon>Coelacanthidae</taxon>
        <taxon>Latimeria</taxon>
    </lineage>
</organism>
<dbReference type="InterPro" id="IPR016024">
    <property type="entry name" value="ARM-type_fold"/>
</dbReference>
<feature type="domain" description="tRNA (32-2'-O)-methyltransferase regulator THADA-like C-terminal TPR repeats region" evidence="7">
    <location>
        <begin position="975"/>
        <end position="1138"/>
    </location>
</feature>
<feature type="domain" description="tRNA (32-2'-O)-methyltransferase regulator THADA-like TPR repeats region" evidence="6">
    <location>
        <begin position="234"/>
        <end position="519"/>
    </location>
</feature>
<dbReference type="PANTHER" id="PTHR14387:SF7">
    <property type="entry name" value="THYROID ADENOMA-ASSOCIATED PROTEIN"/>
    <property type="match status" value="1"/>
</dbReference>
<dbReference type="EMBL" id="AFYH01092020">
    <property type="status" value="NOT_ANNOTATED_CDS"/>
    <property type="molecule type" value="Genomic_DNA"/>
</dbReference>
<reference evidence="9" key="1">
    <citation type="submission" date="2011-08" db="EMBL/GenBank/DDBJ databases">
        <title>The draft genome of Latimeria chalumnae.</title>
        <authorList>
            <person name="Di Palma F."/>
            <person name="Alfoldi J."/>
            <person name="Johnson J."/>
            <person name="Berlin A."/>
            <person name="Gnerre S."/>
            <person name="Jaffe D."/>
            <person name="MacCallum I."/>
            <person name="Young S."/>
            <person name="Walker B.J."/>
            <person name="Lander E."/>
            <person name="Lindblad-Toh K."/>
        </authorList>
    </citation>
    <scope>NUCLEOTIDE SEQUENCE [LARGE SCALE GENOMIC DNA]</scope>
    <source>
        <strain evidence="9">Wild caught</strain>
    </source>
</reference>
<reference evidence="8" key="3">
    <citation type="submission" date="2025-09" db="UniProtKB">
        <authorList>
            <consortium name="Ensembl"/>
        </authorList>
    </citation>
    <scope>IDENTIFICATION</scope>
</reference>
<sequence length="1186" mass="133991">VENCLRLYGQGQSDSALLFLCHGALAMLEWRNGNMGRSGEHLLLDIFRALLPLSSRLKESSMAMSLSRILTLWTTSALDILSNDLCSQSLQDCLKGTSDIITQLLEYVYSHWEHPLDGVRHQTKAIFKNLLKIHWIAVAGSKVIPDPFFLSLTKKLLDLEWHIKGKYASLACLVEYLGVDSILSVERTFPSQILGVMGEQSLAPYASDLLETMFTNHKNQLASSSCESEWHDQWHEIWVSPILLALCEGNPSRTTNIIDYCLPKLLRCRPESLNHMIRVLQTSDEIITGKENTFKKKKQCTQRWGRVCVVRMCCHVGEGDGGEKASRDPWIILTDSLRIRSPRIFFLCVCVRIDALGLLCENHRSTEMLSMEEMQLIKFFLPYNLNVQSPGVRQHMFGLMKKLFCRIRDSAQLQNKLDQNKHKQTKAFDGNEMSSLCTSILQHYKGFLSCTCDCLFEALIPGASFPTRISVLTLLGLMAEIFSCEQGESQSIFNMTQAINQERAQILLECFASSFEEIKALAFDLIKKIPFSLFGFQEAENFQALLRAALDLSTSTKPFDCVTASYLLNFLVHQEGFVRALHSCPNSQGVTFGFQIRENDTTTDNLEHNTIVVIRYLLDCLNCEIEEAEKSLLQAAGSSPMYGRVHCIIGALQQIPLKDLSLVAEWKPIVQELILMVYRLSSVVSPVVQSSSPEGLIPMDNDLESAANLQMILNEIQPRDTNDYFSQARLLKDDQGTESEELNEAGKPVENLSLEMKGGKRQVCSVTAQMVLVCCWRSMKEISMLLGMLCERLPLQSTAESQGALMSVEQVKEIGQYFKNQLLQSRHRGAFELSYVGFVKLIEMLSRCNDKTLQQLPRRWLIDVLEEIKSSDPASKLCATRRSAGIPFYIQALLCSEPKTSSCSLLKLTMKELIQLSMPSSKSQTDVCIISQVHGLNILRALFRDTRLSENIMPYVADGTQAAILGFTSPVWAVRNSATLLFSTLITRIFGVKKGKDEHSKKNRMTGREFFTRFPTLHPFLLKQLEVVANTVDSDSAEQKLHPSLFLLLLILGRLYPSPMDGTYTALSLAPFVPFVIRCSHSPIYRTREMAAHALVPFVMVDQVPSTVQLLLERLPKITDPCIRQNHVHGLLLQILHLLQSYFEFKHRAHSDLQQEHHDIIIGIQAKTWLGKRYVQIPYVSDVVNF</sequence>
<dbReference type="SUPFAM" id="SSF48371">
    <property type="entry name" value="ARM repeat"/>
    <property type="match status" value="1"/>
</dbReference>
<dbReference type="EMBL" id="AFYH01092014">
    <property type="status" value="NOT_ANNOTATED_CDS"/>
    <property type="molecule type" value="Genomic_DNA"/>
</dbReference>
<evidence type="ECO:0000313" key="9">
    <source>
        <dbReference type="Proteomes" id="UP000008672"/>
    </source>
</evidence>
<evidence type="ECO:0000256" key="2">
    <source>
        <dbReference type="ARBA" id="ARBA00022694"/>
    </source>
</evidence>
<feature type="domain" description="DUF2428" evidence="5">
    <location>
        <begin position="669"/>
        <end position="973"/>
    </location>
</feature>
<dbReference type="HOGENOM" id="CLU_002048_0_0_1"/>
<dbReference type="EMBL" id="AFYH01092016">
    <property type="status" value="NOT_ANNOTATED_CDS"/>
    <property type="molecule type" value="Genomic_DNA"/>
</dbReference>
<dbReference type="Proteomes" id="UP000008672">
    <property type="component" value="Unassembled WGS sequence"/>
</dbReference>
<dbReference type="FunCoup" id="H3B1N8">
    <property type="interactions" value="1552"/>
</dbReference>
<reference evidence="8" key="2">
    <citation type="submission" date="2025-08" db="UniProtKB">
        <authorList>
            <consortium name="Ensembl"/>
        </authorList>
    </citation>
    <scope>IDENTIFICATION</scope>
</reference>
<dbReference type="STRING" id="7897.ENSLACP00000015809"/>
<dbReference type="GO" id="GO:0030488">
    <property type="term" value="P:tRNA methylation"/>
    <property type="evidence" value="ECO:0007669"/>
    <property type="project" value="TreeGrafter"/>
</dbReference>
<dbReference type="InterPro" id="IPR019442">
    <property type="entry name" value="THADA/TRM732_DUF2428"/>
</dbReference>
<dbReference type="Pfam" id="PF10350">
    <property type="entry name" value="DUF2428"/>
    <property type="match status" value="1"/>
</dbReference>
<dbReference type="EMBL" id="AFYH01092017">
    <property type="status" value="NOT_ANNOTATED_CDS"/>
    <property type="molecule type" value="Genomic_DNA"/>
</dbReference>
<evidence type="ECO:0000256" key="3">
    <source>
        <dbReference type="ARBA" id="ARBA00035625"/>
    </source>
</evidence>
<keyword evidence="2" id="KW-0819">tRNA processing</keyword>
<dbReference type="EMBL" id="AFYH01092013">
    <property type="status" value="NOT_ANNOTATED_CDS"/>
    <property type="molecule type" value="Genomic_DNA"/>
</dbReference>
<dbReference type="eggNOG" id="KOG1810">
    <property type="taxonomic scope" value="Eukaryota"/>
</dbReference>
<dbReference type="InterPro" id="IPR056842">
    <property type="entry name" value="THADA-like_TPR_C"/>
</dbReference>
<evidence type="ECO:0000259" key="6">
    <source>
        <dbReference type="Pfam" id="PF25150"/>
    </source>
</evidence>
<accession>H3B1N8</accession>